<dbReference type="Gene3D" id="4.10.60.10">
    <property type="entry name" value="Zinc finger, CCHC-type"/>
    <property type="match status" value="1"/>
</dbReference>
<gene>
    <name evidence="5" type="primary">LOC121394504</name>
</gene>
<dbReference type="Pfam" id="PF14893">
    <property type="entry name" value="PNMA"/>
    <property type="match status" value="1"/>
</dbReference>
<dbReference type="RefSeq" id="XP_041421603.1">
    <property type="nucleotide sequence ID" value="XM_041565669.1"/>
</dbReference>
<dbReference type="Proteomes" id="UP000186698">
    <property type="component" value="Chromosome 6L"/>
</dbReference>
<keyword evidence="4" id="KW-1185">Reference proteome</keyword>
<organism evidence="4 5">
    <name type="scientific">Xenopus laevis</name>
    <name type="common">African clawed frog</name>
    <dbReference type="NCBI Taxonomy" id="8355"/>
    <lineage>
        <taxon>Eukaryota</taxon>
        <taxon>Metazoa</taxon>
        <taxon>Chordata</taxon>
        <taxon>Craniata</taxon>
        <taxon>Vertebrata</taxon>
        <taxon>Euteleostomi</taxon>
        <taxon>Amphibia</taxon>
        <taxon>Batrachia</taxon>
        <taxon>Anura</taxon>
        <taxon>Pipoidea</taxon>
        <taxon>Pipidae</taxon>
        <taxon>Xenopodinae</taxon>
        <taxon>Xenopus</taxon>
        <taxon>Xenopus</taxon>
    </lineage>
</organism>
<dbReference type="PANTHER" id="PTHR23095">
    <property type="entry name" value="PARANEOPLASTIC ANTIGEN"/>
    <property type="match status" value="1"/>
</dbReference>
<dbReference type="InterPro" id="IPR001878">
    <property type="entry name" value="Znf_CCHC"/>
</dbReference>
<dbReference type="KEGG" id="xla:121394504"/>
<feature type="region of interest" description="Disordered" evidence="2">
    <location>
        <begin position="460"/>
        <end position="486"/>
    </location>
</feature>
<dbReference type="InterPro" id="IPR048270">
    <property type="entry name" value="PNMA_C"/>
</dbReference>
<dbReference type="SUPFAM" id="SSF57756">
    <property type="entry name" value="Retrovirus zinc finger-like domains"/>
    <property type="match status" value="1"/>
</dbReference>
<dbReference type="InterPro" id="IPR026523">
    <property type="entry name" value="PNMA"/>
</dbReference>
<dbReference type="Pfam" id="PF00098">
    <property type="entry name" value="zf-CCHC"/>
    <property type="match status" value="1"/>
</dbReference>
<keyword evidence="1" id="KW-0479">Metal-binding</keyword>
<name>A0A8J1KXZ3_XENLA</name>
<dbReference type="InterPro" id="IPR036875">
    <property type="entry name" value="Znf_CCHC_sf"/>
</dbReference>
<dbReference type="GeneID" id="121394504"/>
<evidence type="ECO:0000313" key="4">
    <source>
        <dbReference type="Proteomes" id="UP000186698"/>
    </source>
</evidence>
<sequence length="486" mass="54588">MNPETAAKWCKQHNAQPEHCLVFMLPDTEWTEIQIRQVAESLPVVGRGFILDSIMDTAEHKTLALLEWRNPLVHEQIPPSVSGPGENVVHVIFPKRGTTSLVEGIPVETVPPSTTEVEFLLPSNAIGPEVLNALGSLVEKCLKPTQPFTGFGYRKLRFFSGKQPTPQGEEDFESWMDQASQAIEEWDIPEPQKKQRIAESLKGLAADTIRNLKMSKYDCTAKDYLEVLHDVFGRTEKASDLLYQFEHTYQEVGEKLSDYINRLDKILHQIILKKGVDPKVADQVRIGQILQGAQALDPIMWKLRMKDRRETLTYSQLVKEVREEEALLEAKSQTSTQAASRSKPELATVHTTQTGGMVPSVVSTEVSQLQAQVSTLTEAITQVTRSVAELQKIVVVLAEGKDTPAKALTMRPKGESAKPRSIAISGFCFRCGETGHIKRQCPNAENLRKVNELLLASAMQEKRKRTRKTERAKRKKMVLQQMSPQF</sequence>
<feature type="domain" description="CCHC-type" evidence="3">
    <location>
        <begin position="428"/>
        <end position="443"/>
    </location>
</feature>
<feature type="compositionally biased region" description="Basic residues" evidence="2">
    <location>
        <begin position="462"/>
        <end position="477"/>
    </location>
</feature>
<reference evidence="5" key="1">
    <citation type="submission" date="2025-08" db="UniProtKB">
        <authorList>
            <consortium name="RefSeq"/>
        </authorList>
    </citation>
    <scope>IDENTIFICATION</scope>
    <source>
        <strain evidence="5">J_2021</strain>
        <tissue evidence="5">Erythrocytes</tissue>
    </source>
</reference>
<dbReference type="PROSITE" id="PS50158">
    <property type="entry name" value="ZF_CCHC"/>
    <property type="match status" value="1"/>
</dbReference>
<accession>A0A8J1KXZ3</accession>
<dbReference type="GO" id="GO:0003676">
    <property type="term" value="F:nucleic acid binding"/>
    <property type="evidence" value="ECO:0007669"/>
    <property type="project" value="InterPro"/>
</dbReference>
<dbReference type="GO" id="GO:0008270">
    <property type="term" value="F:zinc ion binding"/>
    <property type="evidence" value="ECO:0007669"/>
    <property type="project" value="UniProtKB-KW"/>
</dbReference>
<evidence type="ECO:0000313" key="5">
    <source>
        <dbReference type="RefSeq" id="XP_041421603.1"/>
    </source>
</evidence>
<proteinExistence type="predicted"/>
<dbReference type="AlphaFoldDB" id="A0A8J1KXZ3"/>
<dbReference type="OrthoDB" id="115435at2759"/>
<keyword evidence="1" id="KW-0863">Zinc-finger</keyword>
<evidence type="ECO:0000259" key="3">
    <source>
        <dbReference type="PROSITE" id="PS50158"/>
    </source>
</evidence>
<keyword evidence="1" id="KW-0862">Zinc</keyword>
<evidence type="ECO:0000256" key="2">
    <source>
        <dbReference type="SAM" id="MobiDB-lite"/>
    </source>
</evidence>
<dbReference type="PANTHER" id="PTHR23095:SF54">
    <property type="entry name" value="PARANEOPLASTIC ANTIGEN MA1 HOMOLOG"/>
    <property type="match status" value="1"/>
</dbReference>
<protein>
    <submittedName>
        <fullName evidence="5">Paraneoplastic antigen Ma2-like</fullName>
    </submittedName>
</protein>
<dbReference type="SMART" id="SM00343">
    <property type="entry name" value="ZnF_C2HC"/>
    <property type="match status" value="1"/>
</dbReference>
<evidence type="ECO:0000256" key="1">
    <source>
        <dbReference type="PROSITE-ProRule" id="PRU00047"/>
    </source>
</evidence>